<gene>
    <name evidence="2" type="primary">yjcF_1</name>
    <name evidence="2" type="ORF">ECLFYP2_00955</name>
</gene>
<evidence type="ECO:0000259" key="1">
    <source>
        <dbReference type="PROSITE" id="PS51186"/>
    </source>
</evidence>
<keyword evidence="2" id="KW-0808">Transferase</keyword>
<organism evidence="2">
    <name type="scientific">Enterococcus casseliflavus</name>
    <name type="common">Enterococcus flavescens</name>
    <dbReference type="NCBI Taxonomy" id="37734"/>
    <lineage>
        <taxon>Bacteria</taxon>
        <taxon>Bacillati</taxon>
        <taxon>Bacillota</taxon>
        <taxon>Bacilli</taxon>
        <taxon>Lactobacillales</taxon>
        <taxon>Enterococcaceae</taxon>
        <taxon>Enterococcus</taxon>
    </lineage>
</organism>
<dbReference type="GO" id="GO:0016747">
    <property type="term" value="F:acyltransferase activity, transferring groups other than amino-acyl groups"/>
    <property type="evidence" value="ECO:0007669"/>
    <property type="project" value="InterPro"/>
</dbReference>
<protein>
    <submittedName>
        <fullName evidence="2">Putative N-acetyltransferase YjcF</fullName>
        <ecNumber evidence="2">2.3.1.-</ecNumber>
    </submittedName>
</protein>
<name>A0A6N3GHC1_ENTCA</name>
<dbReference type="CDD" id="cd04301">
    <property type="entry name" value="NAT_SF"/>
    <property type="match status" value="1"/>
</dbReference>
<dbReference type="EMBL" id="CACRTX010000020">
    <property type="protein sequence ID" value="VYU64137.1"/>
    <property type="molecule type" value="Genomic_DNA"/>
</dbReference>
<dbReference type="EC" id="2.3.1.-" evidence="2"/>
<accession>A0A6N3GHC1</accession>
<proteinExistence type="predicted"/>
<evidence type="ECO:0000313" key="2">
    <source>
        <dbReference type="EMBL" id="VYU64137.1"/>
    </source>
</evidence>
<dbReference type="RefSeq" id="WP_421758589.1">
    <property type="nucleotide sequence ID" value="NZ_CACRTX010000020.1"/>
</dbReference>
<sequence length="147" mass="17074">MLYFGRSPWMLQAVFALRQAVFVEEQHIPIEWEFDEKDQTCPYFLWLDGRIPIATVRYQFSSPNTLQPDRFCVAKAYRHQGYGTKLLHYLEMRGVQEGALQSVLSAEIDACAFYESRGYQKTSEPYAEDGVLCVEMTKQLKTAVKEE</sequence>
<dbReference type="SUPFAM" id="SSF55729">
    <property type="entry name" value="Acyl-CoA N-acyltransferases (Nat)"/>
    <property type="match status" value="1"/>
</dbReference>
<feature type="domain" description="N-acetyltransferase" evidence="1">
    <location>
        <begin position="1"/>
        <end position="141"/>
    </location>
</feature>
<dbReference type="AlphaFoldDB" id="A0A6N3GHC1"/>
<dbReference type="Gene3D" id="3.40.630.30">
    <property type="match status" value="1"/>
</dbReference>
<dbReference type="InterPro" id="IPR016181">
    <property type="entry name" value="Acyl_CoA_acyltransferase"/>
</dbReference>
<dbReference type="InterPro" id="IPR000182">
    <property type="entry name" value="GNAT_dom"/>
</dbReference>
<keyword evidence="2" id="KW-0012">Acyltransferase</keyword>
<reference evidence="2" key="1">
    <citation type="submission" date="2019-11" db="EMBL/GenBank/DDBJ databases">
        <authorList>
            <person name="Feng L."/>
        </authorList>
    </citation>
    <scope>NUCLEOTIDE SEQUENCE</scope>
    <source>
        <strain evidence="2">ECasseliflavusLFYP2</strain>
    </source>
</reference>
<dbReference type="Pfam" id="PF13673">
    <property type="entry name" value="Acetyltransf_10"/>
    <property type="match status" value="1"/>
</dbReference>
<dbReference type="PROSITE" id="PS51186">
    <property type="entry name" value="GNAT"/>
    <property type="match status" value="1"/>
</dbReference>